<dbReference type="InterPro" id="IPR010064">
    <property type="entry name" value="HK97-gp10_tail"/>
</dbReference>
<sequence length="159" mass="17953">MDIQIETHGLEQLTARLQTLRHETRYKGGRTAGRKAANVMADAASLKAAQIDDPKTAENIIKNIVVRWNGKQFKKTGDLSFRIGIRGGARTKKENDMNPGKDTWYWRLVEFGTIKTRAKPFMRPAMQESTQEAIDTFISEYQKAIDRAIKRAQKNGGTA</sequence>
<evidence type="ECO:0000313" key="1">
    <source>
        <dbReference type="EMBL" id="KXU38706.1"/>
    </source>
</evidence>
<proteinExistence type="predicted"/>
<keyword evidence="2" id="KW-1185">Reference proteome</keyword>
<gene>
    <name evidence="1" type="ORF">AXE65_12330</name>
</gene>
<dbReference type="OrthoDB" id="5736381at2"/>
<evidence type="ECO:0008006" key="3">
    <source>
        <dbReference type="Google" id="ProtNLM"/>
    </source>
</evidence>
<comment type="caution">
    <text evidence="1">The sequence shown here is derived from an EMBL/GenBank/DDBJ whole genome shotgun (WGS) entry which is preliminary data.</text>
</comment>
<dbReference type="Proteomes" id="UP000072660">
    <property type="component" value="Unassembled WGS sequence"/>
</dbReference>
<accession>A0A139SVR5</accession>
<protein>
    <recommendedName>
        <fullName evidence="3">HK97 gp10 family phage protein</fullName>
    </recommendedName>
</protein>
<organism evidence="1 2">
    <name type="scientific">Ventosimonas gracilis</name>
    <dbReference type="NCBI Taxonomy" id="1680762"/>
    <lineage>
        <taxon>Bacteria</taxon>
        <taxon>Pseudomonadati</taxon>
        <taxon>Pseudomonadota</taxon>
        <taxon>Gammaproteobacteria</taxon>
        <taxon>Pseudomonadales</taxon>
        <taxon>Ventosimonadaceae</taxon>
        <taxon>Ventosimonas</taxon>
    </lineage>
</organism>
<dbReference type="EMBL" id="LSZO01000089">
    <property type="protein sequence ID" value="KXU38706.1"/>
    <property type="molecule type" value="Genomic_DNA"/>
</dbReference>
<evidence type="ECO:0000313" key="2">
    <source>
        <dbReference type="Proteomes" id="UP000072660"/>
    </source>
</evidence>
<dbReference type="Pfam" id="PF04883">
    <property type="entry name" value="HK97-gp10_like"/>
    <property type="match status" value="1"/>
</dbReference>
<reference evidence="1 2" key="1">
    <citation type="submission" date="2016-02" db="EMBL/GenBank/DDBJ databases">
        <authorList>
            <person name="Wen L."/>
            <person name="He K."/>
            <person name="Yang H."/>
        </authorList>
    </citation>
    <scope>NUCLEOTIDE SEQUENCE [LARGE SCALE GENOMIC DNA]</scope>
    <source>
        <strain evidence="1 2">CV58</strain>
    </source>
</reference>
<dbReference type="NCBIfam" id="TIGR01725">
    <property type="entry name" value="phge_HK97_gp10"/>
    <property type="match status" value="1"/>
</dbReference>
<name>A0A139SVR5_9GAMM</name>
<dbReference type="RefSeq" id="WP_068388673.1">
    <property type="nucleotide sequence ID" value="NZ_LSZO01000089.1"/>
</dbReference>
<dbReference type="AlphaFoldDB" id="A0A139SVR5"/>